<feature type="transmembrane region" description="Helical" evidence="1">
    <location>
        <begin position="36"/>
        <end position="58"/>
    </location>
</feature>
<sequence>MSRDIFLDDADLFSQGETRFFSILYPLFHQQRKPNAFLTVLLWVIFCIQMVAVALFRIDNSTQAQTVLSKVVNFVDLSSLSLILGKNSIFLIIGFLIFIMIIFSLLLMCSILFRSILTTQPWIITLVRILHDILLRILYIPIASVCITMIDCYKTIDTNELGEKIITKVWRAASDNVCMSNIYQIVGLILTVIALIILLVYCGTIDLLIFNFNPKNGGLFSCPDGFFNFIQHIFILSLVFILRYIYPWEFWRAFLSIGDSIILITYIIYKQPYYSFKSNFMAQIPWIIFGSIRLCAEIGYSLERWHPKMIEPSVRFLQYQKFRTQEMMLYSEVIYTQAVRRHMHNTAVLFHFWNFLIYFKKNFMKGEAILKLMKRRHMSYLMKFIIYSYNKEKVIGIGIVDKDNLKSETSFIFLQKLAFAQKNHKQAKEYGIKFFEYVTNKFANCQILYDHVRDMSNAEFRARTTYEELLTLQPQNVSVLKQYAQLLIDIFRDEDSAQIVMSKALSIEKQNQGNELDKKQSQENNKNRFSQKWLSKSQIEFERMKLFNEEEAALLIVSEAKTPMIQYSNIKQQMDQSQSVASKSSNQSSENKIHNEIKKGLDDGEAEFFISWDQICEKLLLYSDHITSTLENIYSIIEDANYWEETDIIVQVFDIRLDLKESQYYSSNQSSSQIFPTIAHDEPIQYSNQEQMISLIRSLTLLAQKSREMAIQPYRQEVGSGDIAYACFNSIQPVFIGCKRVLIDLWEETQKQRKILVYDQASKCAKIQNVGIAQKVNRIR</sequence>
<organism evidence="3 4">
    <name type="scientific">Streblomastix strix</name>
    <dbReference type="NCBI Taxonomy" id="222440"/>
    <lineage>
        <taxon>Eukaryota</taxon>
        <taxon>Metamonada</taxon>
        <taxon>Preaxostyla</taxon>
        <taxon>Oxymonadida</taxon>
        <taxon>Streblomastigidae</taxon>
        <taxon>Streblomastix</taxon>
    </lineage>
</organism>
<dbReference type="InterPro" id="IPR052994">
    <property type="entry name" value="Tiny_macrocysts_regulators"/>
</dbReference>
<accession>A0A5J4W1C6</accession>
<comment type="caution">
    <text evidence="3">The sequence shown here is derived from an EMBL/GenBank/DDBJ whole genome shotgun (WGS) entry which is preliminary data.</text>
</comment>
<evidence type="ECO:0000313" key="3">
    <source>
        <dbReference type="EMBL" id="KAA6388655.1"/>
    </source>
</evidence>
<dbReference type="AlphaFoldDB" id="A0A5J4W1C6"/>
<evidence type="ECO:0000259" key="2">
    <source>
        <dbReference type="Pfam" id="PF25474"/>
    </source>
</evidence>
<dbReference type="EMBL" id="SNRW01003898">
    <property type="protein sequence ID" value="KAA6388655.1"/>
    <property type="molecule type" value="Genomic_DNA"/>
</dbReference>
<protein>
    <recommendedName>
        <fullName evidence="2">TmcB/TmcC TPR repeats domain-containing protein</fullName>
    </recommendedName>
</protein>
<evidence type="ECO:0000313" key="4">
    <source>
        <dbReference type="Proteomes" id="UP000324800"/>
    </source>
</evidence>
<keyword evidence="1" id="KW-1133">Transmembrane helix</keyword>
<keyword evidence="1" id="KW-0472">Membrane</keyword>
<dbReference type="PANTHER" id="PTHR31600">
    <property type="entry name" value="TINY MACROCYSTS PROTEIN B-RELATED"/>
    <property type="match status" value="1"/>
</dbReference>
<feature type="transmembrane region" description="Helical" evidence="1">
    <location>
        <begin position="251"/>
        <end position="269"/>
    </location>
</feature>
<dbReference type="InterPro" id="IPR057352">
    <property type="entry name" value="TPR_TmcB/C"/>
</dbReference>
<dbReference type="Proteomes" id="UP000324800">
    <property type="component" value="Unassembled WGS sequence"/>
</dbReference>
<keyword evidence="1" id="KW-0812">Transmembrane</keyword>
<feature type="transmembrane region" description="Helical" evidence="1">
    <location>
        <begin position="225"/>
        <end position="245"/>
    </location>
</feature>
<name>A0A5J4W1C6_9EUKA</name>
<dbReference type="Pfam" id="PF25474">
    <property type="entry name" value="TPR_TmcB"/>
    <property type="match status" value="1"/>
</dbReference>
<reference evidence="3 4" key="1">
    <citation type="submission" date="2019-03" db="EMBL/GenBank/DDBJ databases">
        <title>Single cell metagenomics reveals metabolic interactions within the superorganism composed of flagellate Streblomastix strix and complex community of Bacteroidetes bacteria on its surface.</title>
        <authorList>
            <person name="Treitli S.C."/>
            <person name="Kolisko M."/>
            <person name="Husnik F."/>
            <person name="Keeling P."/>
            <person name="Hampl V."/>
        </authorList>
    </citation>
    <scope>NUCLEOTIDE SEQUENCE [LARGE SCALE GENOMIC DNA]</scope>
    <source>
        <strain evidence="3">ST1C</strain>
    </source>
</reference>
<gene>
    <name evidence="3" type="ORF">EZS28_015818</name>
</gene>
<evidence type="ECO:0000256" key="1">
    <source>
        <dbReference type="SAM" id="Phobius"/>
    </source>
</evidence>
<feature type="domain" description="TmcB/TmcC TPR repeats" evidence="2">
    <location>
        <begin position="414"/>
        <end position="512"/>
    </location>
</feature>
<proteinExistence type="predicted"/>
<dbReference type="PANTHER" id="PTHR31600:SF2">
    <property type="entry name" value="GAMETE ENRICHED GENE 10 PROTEIN-RELATED"/>
    <property type="match status" value="1"/>
</dbReference>
<feature type="transmembrane region" description="Helical" evidence="1">
    <location>
        <begin position="182"/>
        <end position="204"/>
    </location>
</feature>
<feature type="transmembrane region" description="Helical" evidence="1">
    <location>
        <begin position="89"/>
        <end position="113"/>
    </location>
</feature>